<comment type="caution">
    <text evidence="6">The sequence shown here is derived from an EMBL/GenBank/DDBJ whole genome shotgun (WGS) entry which is preliminary data.</text>
</comment>
<dbReference type="InterPro" id="IPR000641">
    <property type="entry name" value="CbxX/CfxQ"/>
</dbReference>
<dbReference type="Proteomes" id="UP001596432">
    <property type="component" value="Unassembled WGS sequence"/>
</dbReference>
<dbReference type="PROSITE" id="PS51257">
    <property type="entry name" value="PROKAR_LIPOPROTEIN"/>
    <property type="match status" value="1"/>
</dbReference>
<dbReference type="GO" id="GO:0005524">
    <property type="term" value="F:ATP binding"/>
    <property type="evidence" value="ECO:0007669"/>
    <property type="project" value="UniProtKB-KW"/>
</dbReference>
<protein>
    <submittedName>
        <fullName evidence="6">AAA family ATPase</fullName>
    </submittedName>
</protein>
<dbReference type="PANTHER" id="PTHR23076:SF97">
    <property type="entry name" value="ATP-DEPENDENT ZINC METALLOPROTEASE YME1L1"/>
    <property type="match status" value="1"/>
</dbReference>
<keyword evidence="2" id="KW-0067">ATP-binding</keyword>
<feature type="domain" description="AAA+ ATPase" evidence="5">
    <location>
        <begin position="240"/>
        <end position="379"/>
    </location>
</feature>
<gene>
    <name evidence="6" type="ORF">ACFQMA_18530</name>
</gene>
<evidence type="ECO:0000313" key="7">
    <source>
        <dbReference type="Proteomes" id="UP001596432"/>
    </source>
</evidence>
<dbReference type="PANTHER" id="PTHR23076">
    <property type="entry name" value="METALLOPROTEASE M41 FTSH"/>
    <property type="match status" value="1"/>
</dbReference>
<keyword evidence="4" id="KW-0812">Transmembrane</keyword>
<organism evidence="6 7">
    <name type="scientific">Halosimplex aquaticum</name>
    <dbReference type="NCBI Taxonomy" id="3026162"/>
    <lineage>
        <taxon>Archaea</taxon>
        <taxon>Methanobacteriati</taxon>
        <taxon>Methanobacteriota</taxon>
        <taxon>Stenosarchaea group</taxon>
        <taxon>Halobacteria</taxon>
        <taxon>Halobacteriales</taxon>
        <taxon>Haloarculaceae</taxon>
        <taxon>Halosimplex</taxon>
    </lineage>
</organism>
<dbReference type="Pfam" id="PF00004">
    <property type="entry name" value="AAA"/>
    <property type="match status" value="1"/>
</dbReference>
<evidence type="ECO:0000256" key="4">
    <source>
        <dbReference type="SAM" id="Phobius"/>
    </source>
</evidence>
<sequence length="449" mass="48868">MSRNKLTVGFVALSAATSCVFAVGIIVSPSIQPFRNVVGYFVAKSAASAKVIAGVAIGALSLYLAKRRIVNRKLTGRDGEPSLPRPPEDRESRLSVPRTTSVEPVGSASHVAQGVSGSSDESGDTASGDDSTGSDATPESESSPEIVDPRYDDSDGEEQSEETTTQDGSDQKEVEKTGDSTADLFEGHIDTNEYQFDWVTGTGVEMADVGGLDEVKEELRQDIVRPMREEPKKAEKFDIPLPNVLLHGPPGTGKTYLAKALAEELGFPFVNLSGSDITSKWVNESADQVGQLFEEAESLAEDIGGAMIFLDELDAVLPERQMDSHEEDRKVVNEFLSHLQKSSRERVLFVGATNKRDDLDSAAVRNGRMDKEIFVGEPDYEARVEIFDAQLDERPHDVTEREIEALAEKTSGVVAADIESLVNQAARHAAYGRDGDRIEARDIERHLDR</sequence>
<dbReference type="InterPro" id="IPR003593">
    <property type="entry name" value="AAA+_ATPase"/>
</dbReference>
<dbReference type="InterPro" id="IPR027417">
    <property type="entry name" value="P-loop_NTPase"/>
</dbReference>
<proteinExistence type="predicted"/>
<feature type="region of interest" description="Disordered" evidence="3">
    <location>
        <begin position="75"/>
        <end position="177"/>
    </location>
</feature>
<dbReference type="PRINTS" id="PR00819">
    <property type="entry name" value="CBXCFQXSUPER"/>
</dbReference>
<evidence type="ECO:0000256" key="2">
    <source>
        <dbReference type="ARBA" id="ARBA00022840"/>
    </source>
</evidence>
<dbReference type="EMBL" id="JBHTAS010000001">
    <property type="protein sequence ID" value="MFC7141818.1"/>
    <property type="molecule type" value="Genomic_DNA"/>
</dbReference>
<dbReference type="Gene3D" id="3.40.50.300">
    <property type="entry name" value="P-loop containing nucleotide triphosphate hydrolases"/>
    <property type="match status" value="1"/>
</dbReference>
<dbReference type="RefSeq" id="WP_274322899.1">
    <property type="nucleotide sequence ID" value="NZ_CP118158.1"/>
</dbReference>
<dbReference type="Gene3D" id="1.10.8.60">
    <property type="match status" value="1"/>
</dbReference>
<keyword evidence="7" id="KW-1185">Reference proteome</keyword>
<evidence type="ECO:0000313" key="6">
    <source>
        <dbReference type="EMBL" id="MFC7141818.1"/>
    </source>
</evidence>
<feature type="compositionally biased region" description="Basic and acidic residues" evidence="3">
    <location>
        <begin position="75"/>
        <end position="93"/>
    </location>
</feature>
<dbReference type="SUPFAM" id="SSF52540">
    <property type="entry name" value="P-loop containing nucleoside triphosphate hydrolases"/>
    <property type="match status" value="1"/>
</dbReference>
<keyword evidence="4" id="KW-1133">Transmembrane helix</keyword>
<evidence type="ECO:0000256" key="1">
    <source>
        <dbReference type="ARBA" id="ARBA00022741"/>
    </source>
</evidence>
<feature type="transmembrane region" description="Helical" evidence="4">
    <location>
        <begin position="46"/>
        <end position="65"/>
    </location>
</feature>
<name>A0ABD5Y325_9EURY</name>
<dbReference type="GeneID" id="78822145"/>
<keyword evidence="4" id="KW-0472">Membrane</keyword>
<feature type="compositionally biased region" description="Low complexity" evidence="3">
    <location>
        <begin position="116"/>
        <end position="137"/>
    </location>
</feature>
<dbReference type="InterPro" id="IPR003959">
    <property type="entry name" value="ATPase_AAA_core"/>
</dbReference>
<accession>A0ABD5Y325</accession>
<evidence type="ECO:0000256" key="3">
    <source>
        <dbReference type="SAM" id="MobiDB-lite"/>
    </source>
</evidence>
<reference evidence="6 7" key="1">
    <citation type="journal article" date="2019" name="Int. J. Syst. Evol. Microbiol.">
        <title>The Global Catalogue of Microorganisms (GCM) 10K type strain sequencing project: providing services to taxonomists for standard genome sequencing and annotation.</title>
        <authorList>
            <consortium name="The Broad Institute Genomics Platform"/>
            <consortium name="The Broad Institute Genome Sequencing Center for Infectious Disease"/>
            <person name="Wu L."/>
            <person name="Ma J."/>
        </authorList>
    </citation>
    <scope>NUCLEOTIDE SEQUENCE [LARGE SCALE GENOMIC DNA]</scope>
    <source>
        <strain evidence="6 7">XZYJT29</strain>
    </source>
</reference>
<dbReference type="AlphaFoldDB" id="A0ABD5Y325"/>
<keyword evidence="1" id="KW-0547">Nucleotide-binding</keyword>
<evidence type="ECO:0000259" key="5">
    <source>
        <dbReference type="SMART" id="SM00382"/>
    </source>
</evidence>
<dbReference type="SMART" id="SM00382">
    <property type="entry name" value="AAA"/>
    <property type="match status" value="1"/>
</dbReference>